<evidence type="ECO:0000256" key="1">
    <source>
        <dbReference type="ARBA" id="ARBA00000085"/>
    </source>
</evidence>
<dbReference type="GO" id="GO:0043424">
    <property type="term" value="F:protein histidine kinase binding"/>
    <property type="evidence" value="ECO:0007669"/>
    <property type="project" value="UniProtKB-ARBA"/>
</dbReference>
<dbReference type="GO" id="GO:0033554">
    <property type="term" value="P:cellular response to stress"/>
    <property type="evidence" value="ECO:0007669"/>
    <property type="project" value="UniProtKB-ARBA"/>
</dbReference>
<evidence type="ECO:0000256" key="4">
    <source>
        <dbReference type="ARBA" id="ARBA00022553"/>
    </source>
</evidence>
<feature type="transmembrane region" description="Helical" evidence="12">
    <location>
        <begin position="275"/>
        <end position="295"/>
    </location>
</feature>
<dbReference type="InterPro" id="IPR050956">
    <property type="entry name" value="2C_system_His_kinase"/>
</dbReference>
<evidence type="ECO:0000256" key="2">
    <source>
        <dbReference type="ARBA" id="ARBA00004477"/>
    </source>
</evidence>
<sequence length="1240" mass="139672">MSLFPLCGLVLRLFVRIRGWCIVAMPPNFELSANNGKLHQNLKFKKAKEPVNVPSGVRRWRRKLFYLWLLLIVAIGIVWFWVDFSGRPSLRETKHSGICDEVQMEHLNVSQHQLHGLPPALSEWNQVQCPDKDGLQKQHVSVMKDMELVDRCPRPNEGFGHKYRLLKPDNTLKPHVSQYKSLNSGKICKLVTPEATDEGNRKHCKMRFSFCLVILVTLSFKISILCFKRWNKQNKNKVVQLEPAIQPQRQNILLQQRWQQQPPGPPKGAGKWRKTLLKIVILFGIMISFSSFWYWNGMISSRRQEMLANMCEERARMLQDQFNVSMNHVHALAILVSTFHHEKKPSAIDQKTFCEYTERTAFERPLTSGVAYALKVLHSQREHFEREHGWTIKAGWATKEMESKDQTLLQDCNIANLDPVPEQDEYAPVIFSQETVSHIISIDMMSGKDDRENILRARATGKGVLTSPFKLLKSNHLGVVLTFAVYDRDLPPDATPEERTAAAVGYIGASYDVPSLVEKLLQQLASKQTIVVNVYDTTNISAPIKMYGDDDIVDTGLLHVSNVDFGDPLRKHEMHCRFKLKPPFPWTAINSSVGFLIITLLVGHIFQAAINRIAEVEEDYQEMMELKSRAEAADVAKSQFLATVSHEIRTPMNGVLGMLQMLMDTELDANQQDYAQTAHASGKDLISLINEVLDQAKIESGRLELEHVPFDLRGVLDNVLSLFSGKSNDKQIELAVYVSDNVPETLIGDPGRFRQIITNLVGNSIKFTCRGHIFVSVHLVEEVQSQSSVRDKVLWHSLNSVKGISQKSYNTLSGYPVVDRSKSWEKFKKFSGNSYNHKNDATGPVEVLVTVEDTGIGIPLDAQGRIFTPFMQADSSTSRTYGGTGIGLSISKCLVDLMHGEIGFVSEPNRGSTFSFMLPFTKRGAHSLNVTLHDCDPLVSEFQGLRALVVDYRVIRAEVTGYHLSRLGIYVDIALNFNSVSTFLSRSEQKSQQSGYTMFLIHKDVWEAEGPSEFNRLLRESQKMNNNEILVNSPKIFLVVTSIDPNERIKLKSDGFVDNVLVTPLRLSVLVAFFQEALGHGKKKLGSKKNPSNLGSLLKEKRILVVDDNIVNRRVAEGALKKYGAIITCVDSGKAAIEMLRPPHNFDACFMDLQMPGMDGFEATKRIRAIEGEFNEGVLSNETSAGMFGNVGGWRTPILAMTADVIQASNERCIKCGMDDYVSKPFEEEQLYSAVAQFFE</sequence>
<comment type="subcellular location">
    <subcellularLocation>
        <location evidence="2">Endoplasmic reticulum membrane</location>
        <topology evidence="2">Multi-pass membrane protein</topology>
    </subcellularLocation>
</comment>
<dbReference type="CDD" id="cd16922">
    <property type="entry name" value="HATPase_EvgS-ArcB-TorS-like"/>
    <property type="match status" value="1"/>
</dbReference>
<dbReference type="GO" id="GO:0009884">
    <property type="term" value="F:cytokinin receptor activity"/>
    <property type="evidence" value="ECO:0007669"/>
    <property type="project" value="UniProtKB-ARBA"/>
</dbReference>
<dbReference type="Pfam" id="PF00512">
    <property type="entry name" value="HisKA"/>
    <property type="match status" value="1"/>
</dbReference>
<dbReference type="FunFam" id="1.10.287.130:FF:000015">
    <property type="entry name" value="Histidine kinase 4"/>
    <property type="match status" value="1"/>
</dbReference>
<dbReference type="SMART" id="SM00388">
    <property type="entry name" value="HisKA"/>
    <property type="match status" value="1"/>
</dbReference>
<dbReference type="InterPro" id="IPR004358">
    <property type="entry name" value="Sig_transdc_His_kin-like_C"/>
</dbReference>
<dbReference type="InterPro" id="IPR005467">
    <property type="entry name" value="His_kinase_dom"/>
</dbReference>
<dbReference type="GO" id="GO:0000155">
    <property type="term" value="F:phosphorelay sensor kinase activity"/>
    <property type="evidence" value="ECO:0007669"/>
    <property type="project" value="InterPro"/>
</dbReference>
<feature type="transmembrane region" description="Helical" evidence="12">
    <location>
        <begin position="210"/>
        <end position="230"/>
    </location>
</feature>
<evidence type="ECO:0000259" key="16">
    <source>
        <dbReference type="PROSITE" id="PS50839"/>
    </source>
</evidence>
<dbReference type="InterPro" id="IPR056839">
    <property type="entry name" value="Receiver_AHK4/CRE1_1st"/>
</dbReference>
<dbReference type="InterPro" id="IPR042240">
    <property type="entry name" value="CHASE_sf"/>
</dbReference>
<evidence type="ECO:0000256" key="8">
    <source>
        <dbReference type="ARBA" id="ARBA00022989"/>
    </source>
</evidence>
<evidence type="ECO:0000256" key="13">
    <source>
        <dbReference type="SAM" id="SignalP"/>
    </source>
</evidence>
<comment type="catalytic activity">
    <reaction evidence="1">
        <text>ATP + protein L-histidine = ADP + protein N-phospho-L-histidine.</text>
        <dbReference type="EC" id="2.7.13.3"/>
    </reaction>
</comment>
<feature type="domain" description="Histidine kinase" evidence="14">
    <location>
        <begin position="643"/>
        <end position="922"/>
    </location>
</feature>
<dbReference type="Pfam" id="PF00072">
    <property type="entry name" value="Response_reg"/>
    <property type="match status" value="1"/>
</dbReference>
<protein>
    <recommendedName>
        <fullName evidence="3">histidine kinase</fullName>
        <ecNumber evidence="3">2.7.13.3</ecNumber>
    </recommendedName>
</protein>
<dbReference type="SUPFAM" id="SSF47384">
    <property type="entry name" value="Homodimeric domain of signal transducing histidine kinase"/>
    <property type="match status" value="1"/>
</dbReference>
<dbReference type="GO" id="GO:0010029">
    <property type="term" value="P:regulation of seed germination"/>
    <property type="evidence" value="ECO:0007669"/>
    <property type="project" value="UniProtKB-ARBA"/>
</dbReference>
<keyword evidence="8 12" id="KW-1133">Transmembrane helix</keyword>
<feature type="domain" description="CHASE" evidence="16">
    <location>
        <begin position="344"/>
        <end position="575"/>
    </location>
</feature>
<dbReference type="GO" id="GO:0009414">
    <property type="term" value="P:response to water deprivation"/>
    <property type="evidence" value="ECO:0007669"/>
    <property type="project" value="UniProtKB-ARBA"/>
</dbReference>
<dbReference type="InterPro" id="IPR003661">
    <property type="entry name" value="HisK_dim/P_dom"/>
</dbReference>
<keyword evidence="7" id="KW-0418">Kinase</keyword>
<dbReference type="SMART" id="SM01079">
    <property type="entry name" value="CHASE"/>
    <property type="match status" value="1"/>
</dbReference>
<dbReference type="EMBL" id="JAXIOK010000005">
    <property type="protein sequence ID" value="KAK4770228.1"/>
    <property type="molecule type" value="Genomic_DNA"/>
</dbReference>
<evidence type="ECO:0000259" key="14">
    <source>
        <dbReference type="PROSITE" id="PS50109"/>
    </source>
</evidence>
<dbReference type="GO" id="GO:0048831">
    <property type="term" value="P:regulation of shoot system development"/>
    <property type="evidence" value="ECO:0007669"/>
    <property type="project" value="UniProtKB-ARBA"/>
</dbReference>
<evidence type="ECO:0000256" key="5">
    <source>
        <dbReference type="ARBA" id="ARBA00022679"/>
    </source>
</evidence>
<keyword evidence="13" id="KW-0732">Signal</keyword>
<dbReference type="PRINTS" id="PR00344">
    <property type="entry name" value="BCTRLSENSOR"/>
</dbReference>
<dbReference type="Gene3D" id="6.10.250.1190">
    <property type="match status" value="1"/>
</dbReference>
<evidence type="ECO:0000256" key="7">
    <source>
        <dbReference type="ARBA" id="ARBA00022777"/>
    </source>
</evidence>
<dbReference type="CDD" id="cd00082">
    <property type="entry name" value="HisKA"/>
    <property type="match status" value="1"/>
</dbReference>
<dbReference type="InterPro" id="IPR036097">
    <property type="entry name" value="HisK_dim/P_sf"/>
</dbReference>
<dbReference type="InterPro" id="IPR000836">
    <property type="entry name" value="PRTase_dom"/>
</dbReference>
<accession>A0AAN7KTQ0</accession>
<comment type="caution">
    <text evidence="17">The sequence shown here is derived from an EMBL/GenBank/DDBJ whole genome shotgun (WGS) entry which is preliminary data.</text>
</comment>
<dbReference type="Gene3D" id="3.30.565.10">
    <property type="entry name" value="Histidine kinase-like ATPase, C-terminal domain"/>
    <property type="match status" value="1"/>
</dbReference>
<dbReference type="PROSITE" id="PS50110">
    <property type="entry name" value="RESPONSE_REGULATORY"/>
    <property type="match status" value="1"/>
</dbReference>
<dbReference type="Proteomes" id="UP001345219">
    <property type="component" value="Chromosome 24"/>
</dbReference>
<dbReference type="GO" id="GO:0048509">
    <property type="term" value="P:regulation of meristem development"/>
    <property type="evidence" value="ECO:0007669"/>
    <property type="project" value="UniProtKB-ARBA"/>
</dbReference>
<feature type="signal peptide" evidence="13">
    <location>
        <begin position="1"/>
        <end position="19"/>
    </location>
</feature>
<evidence type="ECO:0000259" key="15">
    <source>
        <dbReference type="PROSITE" id="PS50110"/>
    </source>
</evidence>
<dbReference type="InterPro" id="IPR006189">
    <property type="entry name" value="CHASE_dom"/>
</dbReference>
<dbReference type="PANTHER" id="PTHR43719">
    <property type="entry name" value="TWO-COMPONENT HISTIDINE KINASE"/>
    <property type="match status" value="1"/>
</dbReference>
<feature type="domain" description="Response regulatory" evidence="15">
    <location>
        <begin position="1102"/>
        <end position="1239"/>
    </location>
</feature>
<dbReference type="InterPro" id="IPR003594">
    <property type="entry name" value="HATPase_dom"/>
</dbReference>
<dbReference type="CDD" id="cd06223">
    <property type="entry name" value="PRTases_typeI"/>
    <property type="match status" value="1"/>
</dbReference>
<dbReference type="CDD" id="cd17546">
    <property type="entry name" value="REC_hyHK_CKI1_RcsC-like"/>
    <property type="match status" value="1"/>
</dbReference>
<evidence type="ECO:0000256" key="9">
    <source>
        <dbReference type="ARBA" id="ARBA00023136"/>
    </source>
</evidence>
<keyword evidence="11" id="KW-0175">Coiled coil</keyword>
<dbReference type="SUPFAM" id="SSF55874">
    <property type="entry name" value="ATPase domain of HSP90 chaperone/DNA topoisomerase II/histidine kinase"/>
    <property type="match status" value="1"/>
</dbReference>
<dbReference type="Pfam" id="PF02518">
    <property type="entry name" value="HATPase_c"/>
    <property type="match status" value="1"/>
</dbReference>
<feature type="modified residue" description="4-aspartylphosphate" evidence="10">
    <location>
        <position position="1152"/>
    </location>
</feature>
<gene>
    <name evidence="17" type="ORF">SAY87_030760</name>
</gene>
<keyword evidence="9 12" id="KW-0472">Membrane</keyword>
<evidence type="ECO:0000256" key="3">
    <source>
        <dbReference type="ARBA" id="ARBA00012438"/>
    </source>
</evidence>
<keyword evidence="4 10" id="KW-0597">Phosphoprotein</keyword>
<dbReference type="GO" id="GO:0005789">
    <property type="term" value="C:endoplasmic reticulum membrane"/>
    <property type="evidence" value="ECO:0007669"/>
    <property type="project" value="UniProtKB-SubCell"/>
</dbReference>
<proteinExistence type="predicted"/>
<dbReference type="FunFam" id="3.30.450.350:FF:000001">
    <property type="entry name" value="Histidine kinase 4"/>
    <property type="match status" value="1"/>
</dbReference>
<dbReference type="PROSITE" id="PS50839">
    <property type="entry name" value="CHASE"/>
    <property type="match status" value="1"/>
</dbReference>
<dbReference type="AlphaFoldDB" id="A0AAN7KTQ0"/>
<feature type="transmembrane region" description="Helical" evidence="12">
    <location>
        <begin position="64"/>
        <end position="82"/>
    </location>
</feature>
<dbReference type="GO" id="GO:1901701">
    <property type="term" value="P:cellular response to oxygen-containing compound"/>
    <property type="evidence" value="ECO:0007669"/>
    <property type="project" value="UniProtKB-ARBA"/>
</dbReference>
<dbReference type="PROSITE" id="PS50109">
    <property type="entry name" value="HIS_KIN"/>
    <property type="match status" value="1"/>
</dbReference>
<name>A0AAN7KTQ0_9MYRT</name>
<dbReference type="InterPro" id="IPR011006">
    <property type="entry name" value="CheY-like_superfamily"/>
</dbReference>
<keyword evidence="5" id="KW-0808">Transferase</keyword>
<reference evidence="17 18" key="1">
    <citation type="journal article" date="2023" name="Hortic Res">
        <title>Pangenome of water caltrop reveals structural variations and asymmetric subgenome divergence after allopolyploidization.</title>
        <authorList>
            <person name="Zhang X."/>
            <person name="Chen Y."/>
            <person name="Wang L."/>
            <person name="Yuan Y."/>
            <person name="Fang M."/>
            <person name="Shi L."/>
            <person name="Lu R."/>
            <person name="Comes H.P."/>
            <person name="Ma Y."/>
            <person name="Chen Y."/>
            <person name="Huang G."/>
            <person name="Zhou Y."/>
            <person name="Zheng Z."/>
            <person name="Qiu Y."/>
        </authorList>
    </citation>
    <scope>NUCLEOTIDE SEQUENCE [LARGE SCALE GENOMIC DNA]</scope>
    <source>
        <tissue evidence="17">Roots</tissue>
    </source>
</reference>
<evidence type="ECO:0000256" key="6">
    <source>
        <dbReference type="ARBA" id="ARBA00022692"/>
    </source>
</evidence>
<dbReference type="GO" id="GO:0005634">
    <property type="term" value="C:nucleus"/>
    <property type="evidence" value="ECO:0007669"/>
    <property type="project" value="TreeGrafter"/>
</dbReference>
<feature type="chain" id="PRO_5042824893" description="histidine kinase" evidence="13">
    <location>
        <begin position="20"/>
        <end position="1240"/>
    </location>
</feature>
<evidence type="ECO:0000313" key="18">
    <source>
        <dbReference type="Proteomes" id="UP001345219"/>
    </source>
</evidence>
<feature type="coiled-coil region" evidence="11">
    <location>
        <begin position="606"/>
        <end position="633"/>
    </location>
</feature>
<dbReference type="Gene3D" id="3.40.50.2300">
    <property type="match status" value="1"/>
</dbReference>
<evidence type="ECO:0000256" key="11">
    <source>
        <dbReference type="SAM" id="Coils"/>
    </source>
</evidence>
<keyword evidence="6 12" id="KW-0812">Transmembrane</keyword>
<dbReference type="InterPro" id="IPR036890">
    <property type="entry name" value="HATPase_C_sf"/>
</dbReference>
<dbReference type="Gene3D" id="3.30.450.350">
    <property type="entry name" value="CHASE domain"/>
    <property type="match status" value="1"/>
</dbReference>
<dbReference type="SMART" id="SM00387">
    <property type="entry name" value="HATPase_c"/>
    <property type="match status" value="1"/>
</dbReference>
<keyword evidence="18" id="KW-1185">Reference proteome</keyword>
<dbReference type="SMART" id="SM00448">
    <property type="entry name" value="REC"/>
    <property type="match status" value="1"/>
</dbReference>
<dbReference type="InterPro" id="IPR001789">
    <property type="entry name" value="Sig_transdc_resp-reg_receiver"/>
</dbReference>
<dbReference type="GO" id="GO:0006970">
    <property type="term" value="P:response to osmotic stress"/>
    <property type="evidence" value="ECO:0007669"/>
    <property type="project" value="UniProtKB-ARBA"/>
</dbReference>
<dbReference type="Pfam" id="PF24896">
    <property type="entry name" value="Receiver_CRE1"/>
    <property type="match status" value="1"/>
</dbReference>
<dbReference type="EC" id="2.7.13.3" evidence="3"/>
<evidence type="ECO:0000256" key="12">
    <source>
        <dbReference type="SAM" id="Phobius"/>
    </source>
</evidence>
<dbReference type="SUPFAM" id="SSF52172">
    <property type="entry name" value="CheY-like"/>
    <property type="match status" value="1"/>
</dbReference>
<organism evidence="17 18">
    <name type="scientific">Trapa incisa</name>
    <dbReference type="NCBI Taxonomy" id="236973"/>
    <lineage>
        <taxon>Eukaryota</taxon>
        <taxon>Viridiplantae</taxon>
        <taxon>Streptophyta</taxon>
        <taxon>Embryophyta</taxon>
        <taxon>Tracheophyta</taxon>
        <taxon>Spermatophyta</taxon>
        <taxon>Magnoliopsida</taxon>
        <taxon>eudicotyledons</taxon>
        <taxon>Gunneridae</taxon>
        <taxon>Pentapetalae</taxon>
        <taxon>rosids</taxon>
        <taxon>malvids</taxon>
        <taxon>Myrtales</taxon>
        <taxon>Lythraceae</taxon>
        <taxon>Trapa</taxon>
    </lineage>
</organism>
<evidence type="ECO:0000256" key="10">
    <source>
        <dbReference type="PROSITE-ProRule" id="PRU00169"/>
    </source>
</evidence>
<evidence type="ECO:0000313" key="17">
    <source>
        <dbReference type="EMBL" id="KAK4770228.1"/>
    </source>
</evidence>
<dbReference type="Pfam" id="PF03924">
    <property type="entry name" value="CHASE"/>
    <property type="match status" value="1"/>
</dbReference>
<dbReference type="PANTHER" id="PTHR43719:SF35">
    <property type="entry name" value="HISTIDINE KINASE 2"/>
    <property type="match status" value="1"/>
</dbReference>
<dbReference type="Gene3D" id="1.10.287.130">
    <property type="match status" value="1"/>
</dbReference>